<dbReference type="Gene3D" id="1.10.287.130">
    <property type="match status" value="1"/>
</dbReference>
<dbReference type="Gene3D" id="6.10.340.10">
    <property type="match status" value="1"/>
</dbReference>
<evidence type="ECO:0000256" key="13">
    <source>
        <dbReference type="ARBA" id="ARBA00023136"/>
    </source>
</evidence>
<keyword evidence="8" id="KW-0547">Nucleotide-binding</keyword>
<feature type="transmembrane region" description="Helical" evidence="14">
    <location>
        <begin position="151"/>
        <end position="174"/>
    </location>
</feature>
<evidence type="ECO:0000256" key="9">
    <source>
        <dbReference type="ARBA" id="ARBA00022777"/>
    </source>
</evidence>
<dbReference type="SMART" id="SM00304">
    <property type="entry name" value="HAMP"/>
    <property type="match status" value="1"/>
</dbReference>
<keyword evidence="5" id="KW-0597">Phosphoprotein</keyword>
<dbReference type="RefSeq" id="WP_153402453.1">
    <property type="nucleotide sequence ID" value="NZ_ML762427.1"/>
</dbReference>
<dbReference type="InterPro" id="IPR036097">
    <property type="entry name" value="HisK_dim/P_sf"/>
</dbReference>
<dbReference type="AlphaFoldDB" id="A0A7C8GUS3"/>
<dbReference type="EMBL" id="WEID01000036">
    <property type="protein sequence ID" value="KAB8137720.1"/>
    <property type="molecule type" value="Genomic_DNA"/>
</dbReference>
<evidence type="ECO:0000256" key="14">
    <source>
        <dbReference type="SAM" id="Phobius"/>
    </source>
</evidence>
<dbReference type="SMART" id="SM00388">
    <property type="entry name" value="HisKA"/>
    <property type="match status" value="1"/>
</dbReference>
<proteinExistence type="predicted"/>
<dbReference type="CDD" id="cd00082">
    <property type="entry name" value="HisKA"/>
    <property type="match status" value="1"/>
</dbReference>
<dbReference type="InterPro" id="IPR003660">
    <property type="entry name" value="HAMP_dom"/>
</dbReference>
<dbReference type="Pfam" id="PF00512">
    <property type="entry name" value="HisKA"/>
    <property type="match status" value="1"/>
</dbReference>
<evidence type="ECO:0000256" key="12">
    <source>
        <dbReference type="ARBA" id="ARBA00023012"/>
    </source>
</evidence>
<dbReference type="InterPro" id="IPR003594">
    <property type="entry name" value="HATPase_dom"/>
</dbReference>
<evidence type="ECO:0000256" key="1">
    <source>
        <dbReference type="ARBA" id="ARBA00000085"/>
    </source>
</evidence>
<dbReference type="Proteomes" id="UP000480246">
    <property type="component" value="Unassembled WGS sequence"/>
</dbReference>
<evidence type="ECO:0000259" key="15">
    <source>
        <dbReference type="PROSITE" id="PS50109"/>
    </source>
</evidence>
<dbReference type="GO" id="GO:0005886">
    <property type="term" value="C:plasma membrane"/>
    <property type="evidence" value="ECO:0007669"/>
    <property type="project" value="UniProtKB-SubCell"/>
</dbReference>
<dbReference type="PROSITE" id="PS50885">
    <property type="entry name" value="HAMP"/>
    <property type="match status" value="1"/>
</dbReference>
<dbReference type="SUPFAM" id="SSF47384">
    <property type="entry name" value="Homodimeric domain of signal transducing histidine kinase"/>
    <property type="match status" value="1"/>
</dbReference>
<dbReference type="InterPro" id="IPR050398">
    <property type="entry name" value="HssS/ArlS-like"/>
</dbReference>
<protein>
    <recommendedName>
        <fullName evidence="3">histidine kinase</fullName>
        <ecNumber evidence="3">2.7.13.3</ecNumber>
    </recommendedName>
</protein>
<keyword evidence="9 17" id="KW-0418">Kinase</keyword>
<evidence type="ECO:0000313" key="17">
    <source>
        <dbReference type="EMBL" id="KAB8137720.1"/>
    </source>
</evidence>
<dbReference type="PANTHER" id="PTHR45528">
    <property type="entry name" value="SENSOR HISTIDINE KINASE CPXA"/>
    <property type="match status" value="1"/>
</dbReference>
<comment type="caution">
    <text evidence="17">The sequence shown here is derived from an EMBL/GenBank/DDBJ whole genome shotgun (WGS) entry which is preliminary data.</text>
</comment>
<evidence type="ECO:0000256" key="3">
    <source>
        <dbReference type="ARBA" id="ARBA00012438"/>
    </source>
</evidence>
<dbReference type="GO" id="GO:0005524">
    <property type="term" value="F:ATP binding"/>
    <property type="evidence" value="ECO:0007669"/>
    <property type="project" value="UniProtKB-KW"/>
</dbReference>
<dbReference type="InterPro" id="IPR003661">
    <property type="entry name" value="HisK_dim/P_dom"/>
</dbReference>
<evidence type="ECO:0000313" key="18">
    <source>
        <dbReference type="Proteomes" id="UP000480246"/>
    </source>
</evidence>
<evidence type="ECO:0000256" key="6">
    <source>
        <dbReference type="ARBA" id="ARBA00022679"/>
    </source>
</evidence>
<feature type="transmembrane region" description="Helical" evidence="14">
    <location>
        <begin position="12"/>
        <end position="37"/>
    </location>
</feature>
<evidence type="ECO:0000256" key="5">
    <source>
        <dbReference type="ARBA" id="ARBA00022553"/>
    </source>
</evidence>
<keyword evidence="11 14" id="KW-1133">Transmembrane helix</keyword>
<dbReference type="Pfam" id="PF00672">
    <property type="entry name" value="HAMP"/>
    <property type="match status" value="1"/>
</dbReference>
<evidence type="ECO:0000256" key="8">
    <source>
        <dbReference type="ARBA" id="ARBA00022741"/>
    </source>
</evidence>
<gene>
    <name evidence="17" type="ORF">F9U64_07900</name>
</gene>
<dbReference type="EC" id="2.7.13.3" evidence="3"/>
<keyword evidence="12" id="KW-0902">Two-component regulatory system</keyword>
<evidence type="ECO:0000256" key="11">
    <source>
        <dbReference type="ARBA" id="ARBA00022989"/>
    </source>
</evidence>
<dbReference type="SUPFAM" id="SSF158472">
    <property type="entry name" value="HAMP domain-like"/>
    <property type="match status" value="1"/>
</dbReference>
<evidence type="ECO:0000256" key="4">
    <source>
        <dbReference type="ARBA" id="ARBA00022475"/>
    </source>
</evidence>
<keyword evidence="6" id="KW-0808">Transferase</keyword>
<dbReference type="GO" id="GO:0000155">
    <property type="term" value="F:phosphorelay sensor kinase activity"/>
    <property type="evidence" value="ECO:0007669"/>
    <property type="project" value="InterPro"/>
</dbReference>
<dbReference type="OrthoDB" id="14660at2"/>
<keyword evidence="10" id="KW-0067">ATP-binding</keyword>
<name>A0A7C8GUS3_9BACI</name>
<dbReference type="InterPro" id="IPR005467">
    <property type="entry name" value="His_kinase_dom"/>
</dbReference>
<dbReference type="CDD" id="cd06225">
    <property type="entry name" value="HAMP"/>
    <property type="match status" value="1"/>
</dbReference>
<evidence type="ECO:0000259" key="16">
    <source>
        <dbReference type="PROSITE" id="PS50885"/>
    </source>
</evidence>
<dbReference type="SMART" id="SM00387">
    <property type="entry name" value="HATPase_c"/>
    <property type="match status" value="1"/>
</dbReference>
<keyword evidence="4" id="KW-1003">Cell membrane</keyword>
<dbReference type="Gene3D" id="3.30.565.10">
    <property type="entry name" value="Histidine kinase-like ATPase, C-terminal domain"/>
    <property type="match status" value="1"/>
</dbReference>
<dbReference type="PANTHER" id="PTHR45528:SF1">
    <property type="entry name" value="SENSOR HISTIDINE KINASE CPXA"/>
    <property type="match status" value="1"/>
</dbReference>
<accession>A0A7C8GUS3</accession>
<sequence length="446" mass="51544">MKKLFQSLLAKYMLIIILAISLVQIVYLILAIFIFGLSQGIDRPYTSDEADYDVIEEQWHKSAAQLEEVSVPEVQQLFEEWQEKYEDASMFWVNQDGDLMTQSDADREIPNEWTAFTVIAYPGNNDSNGFIVFEISRELFKTPVQIAYDRFGIILLIGTIVFIFLFIFLSFLFFRGIRKRLLQLQEAMEMRDVDGLPIHVEVKKQDEIGRLQHSFNRMVEELKESRLREQEEEQLRKELIANLSHDLRTPLTKLNAHTYEFAKTELPSAAKQSLTVMEKSIEDIDKLIENLMSYTLLMASKYKLDLQEIDVIRHTRESLATWYPVFEKEGFEIEVDLSGFKQSKWLVDPLWYGRILDNLLQNVLRHAASGKYVAVKTESTAQYDAILIMDKGKGMQGISDQKGSGIGLSIVDMMVKGMNLEWRIHSTDRGTVITLLRLKQKAGTDL</sequence>
<keyword evidence="7 14" id="KW-0812">Transmembrane</keyword>
<dbReference type="SUPFAM" id="SSF55874">
    <property type="entry name" value="ATPase domain of HSP90 chaperone/DNA topoisomerase II/histidine kinase"/>
    <property type="match status" value="1"/>
</dbReference>
<dbReference type="InterPro" id="IPR036890">
    <property type="entry name" value="HATPase_C_sf"/>
</dbReference>
<dbReference type="Pfam" id="PF02518">
    <property type="entry name" value="HATPase_c"/>
    <property type="match status" value="1"/>
</dbReference>
<comment type="subcellular location">
    <subcellularLocation>
        <location evidence="2">Cell membrane</location>
        <topology evidence="2">Multi-pass membrane protein</topology>
    </subcellularLocation>
</comment>
<comment type="catalytic activity">
    <reaction evidence="1">
        <text>ATP + protein L-histidine = ADP + protein N-phospho-L-histidine.</text>
        <dbReference type="EC" id="2.7.13.3"/>
    </reaction>
</comment>
<evidence type="ECO:0000256" key="2">
    <source>
        <dbReference type="ARBA" id="ARBA00004651"/>
    </source>
</evidence>
<dbReference type="PROSITE" id="PS50109">
    <property type="entry name" value="HIS_KIN"/>
    <property type="match status" value="1"/>
</dbReference>
<keyword evidence="13 14" id="KW-0472">Membrane</keyword>
<evidence type="ECO:0000256" key="10">
    <source>
        <dbReference type="ARBA" id="ARBA00022840"/>
    </source>
</evidence>
<keyword evidence="18" id="KW-1185">Reference proteome</keyword>
<reference evidence="17 18" key="1">
    <citation type="submission" date="2019-10" db="EMBL/GenBank/DDBJ databases">
        <title>Gracilibacillus sp. nov. isolated from rice seeds.</title>
        <authorList>
            <person name="He S."/>
        </authorList>
    </citation>
    <scope>NUCLEOTIDE SEQUENCE [LARGE SCALE GENOMIC DNA]</scope>
    <source>
        <strain evidence="17 18">TD8</strain>
    </source>
</reference>
<feature type="domain" description="Histidine kinase" evidence="15">
    <location>
        <begin position="242"/>
        <end position="446"/>
    </location>
</feature>
<evidence type="ECO:0000256" key="7">
    <source>
        <dbReference type="ARBA" id="ARBA00022692"/>
    </source>
</evidence>
<feature type="domain" description="HAMP" evidence="16">
    <location>
        <begin position="175"/>
        <end position="227"/>
    </location>
</feature>
<organism evidence="17 18">
    <name type="scientific">Gracilibacillus oryzae</name>
    <dbReference type="NCBI Taxonomy" id="1672701"/>
    <lineage>
        <taxon>Bacteria</taxon>
        <taxon>Bacillati</taxon>
        <taxon>Bacillota</taxon>
        <taxon>Bacilli</taxon>
        <taxon>Bacillales</taxon>
        <taxon>Bacillaceae</taxon>
        <taxon>Gracilibacillus</taxon>
    </lineage>
</organism>